<evidence type="ECO:0008006" key="3">
    <source>
        <dbReference type="Google" id="ProtNLM"/>
    </source>
</evidence>
<protein>
    <recommendedName>
        <fullName evidence="3">DDE Tnp4 domain-containing protein</fullName>
    </recommendedName>
</protein>
<accession>A0A4C2A8X6</accession>
<proteinExistence type="predicted"/>
<evidence type="ECO:0000313" key="1">
    <source>
        <dbReference type="EMBL" id="GBP95654.1"/>
    </source>
</evidence>
<keyword evidence="2" id="KW-1185">Reference proteome</keyword>
<reference evidence="1 2" key="1">
    <citation type="journal article" date="2019" name="Commun. Biol.">
        <title>The bagworm genome reveals a unique fibroin gene that provides high tensile strength.</title>
        <authorList>
            <person name="Kono N."/>
            <person name="Nakamura H."/>
            <person name="Ohtoshi R."/>
            <person name="Tomita M."/>
            <person name="Numata K."/>
            <person name="Arakawa K."/>
        </authorList>
    </citation>
    <scope>NUCLEOTIDE SEQUENCE [LARGE SCALE GENOMIC DNA]</scope>
</reference>
<organism evidence="1 2">
    <name type="scientific">Eumeta variegata</name>
    <name type="common">Bagworm moth</name>
    <name type="synonym">Eumeta japonica</name>
    <dbReference type="NCBI Taxonomy" id="151549"/>
    <lineage>
        <taxon>Eukaryota</taxon>
        <taxon>Metazoa</taxon>
        <taxon>Ecdysozoa</taxon>
        <taxon>Arthropoda</taxon>
        <taxon>Hexapoda</taxon>
        <taxon>Insecta</taxon>
        <taxon>Pterygota</taxon>
        <taxon>Neoptera</taxon>
        <taxon>Endopterygota</taxon>
        <taxon>Lepidoptera</taxon>
        <taxon>Glossata</taxon>
        <taxon>Ditrysia</taxon>
        <taxon>Tineoidea</taxon>
        <taxon>Psychidae</taxon>
        <taxon>Oiketicinae</taxon>
        <taxon>Eumeta</taxon>
    </lineage>
</organism>
<dbReference type="Proteomes" id="UP000299102">
    <property type="component" value="Unassembled WGS sequence"/>
</dbReference>
<comment type="caution">
    <text evidence="1">The sequence shown here is derived from an EMBL/GenBank/DDBJ whole genome shotgun (WGS) entry which is preliminary data.</text>
</comment>
<gene>
    <name evidence="1" type="ORF">EVAR_67860_1</name>
</gene>
<dbReference type="EMBL" id="BGZK01002665">
    <property type="protein sequence ID" value="GBP95654.1"/>
    <property type="molecule type" value="Genomic_DNA"/>
</dbReference>
<name>A0A4C2A8X6_EUMVA</name>
<dbReference type="OrthoDB" id="6509413at2759"/>
<evidence type="ECO:0000313" key="2">
    <source>
        <dbReference type="Proteomes" id="UP000299102"/>
    </source>
</evidence>
<sequence>MHPLYEYLRNCRQHGETLWMLGDSGYPQRNLLMTPILNALPGTKDKIYTGVVPAALAPTDGTSRAPEVFNVVSTTFRT</sequence>
<dbReference type="AlphaFoldDB" id="A0A4C2A8X6"/>